<sequence length="118" mass="13349">LLFHEALLFFALLHERKLRGKFLKKKRKNWEEKAMAPKRELVLASARGSESAKRLRVGVPGAACAGGSESERSVPASPGKRLLRQTVFVVLFLVRMYVRSLFSIGWLPALDSRLHLCF</sequence>
<reference evidence="2" key="1">
    <citation type="journal article" date="2014" name="Science">
        <title>Ancient hybridizations among the ancestral genomes of bread wheat.</title>
        <authorList>
            <consortium name="International Wheat Genome Sequencing Consortium,"/>
            <person name="Marcussen T."/>
            <person name="Sandve S.R."/>
            <person name="Heier L."/>
            <person name="Spannagl M."/>
            <person name="Pfeifer M."/>
            <person name="Jakobsen K.S."/>
            <person name="Wulff B.B."/>
            <person name="Steuernagel B."/>
            <person name="Mayer K.F."/>
            <person name="Olsen O.A."/>
        </authorList>
    </citation>
    <scope>NUCLEOTIDE SEQUENCE [LARGE SCALE GENOMIC DNA]</scope>
    <source>
        <strain evidence="2">cv. AL8/78</strain>
    </source>
</reference>
<keyword evidence="2" id="KW-1185">Reference proteome</keyword>
<dbReference type="Gramene" id="AET5Gv20244400.16">
    <property type="protein sequence ID" value="AET5Gv20244400.16"/>
    <property type="gene ID" value="AET5Gv20244400"/>
</dbReference>
<dbReference type="Proteomes" id="UP000015105">
    <property type="component" value="Chromosome 5D"/>
</dbReference>
<reference evidence="1" key="4">
    <citation type="submission" date="2019-03" db="UniProtKB">
        <authorList>
            <consortium name="EnsemblPlants"/>
        </authorList>
    </citation>
    <scope>IDENTIFICATION</scope>
</reference>
<evidence type="ECO:0000313" key="1">
    <source>
        <dbReference type="EnsemblPlants" id="AET5Gv20244400.16"/>
    </source>
</evidence>
<reference evidence="1" key="3">
    <citation type="journal article" date="2017" name="Nature">
        <title>Genome sequence of the progenitor of the wheat D genome Aegilops tauschii.</title>
        <authorList>
            <person name="Luo M.C."/>
            <person name="Gu Y.Q."/>
            <person name="Puiu D."/>
            <person name="Wang H."/>
            <person name="Twardziok S.O."/>
            <person name="Deal K.R."/>
            <person name="Huo N."/>
            <person name="Zhu T."/>
            <person name="Wang L."/>
            <person name="Wang Y."/>
            <person name="McGuire P.E."/>
            <person name="Liu S."/>
            <person name="Long H."/>
            <person name="Ramasamy R.K."/>
            <person name="Rodriguez J.C."/>
            <person name="Van S.L."/>
            <person name="Yuan L."/>
            <person name="Wang Z."/>
            <person name="Xia Z."/>
            <person name="Xiao L."/>
            <person name="Anderson O.D."/>
            <person name="Ouyang S."/>
            <person name="Liang Y."/>
            <person name="Zimin A.V."/>
            <person name="Pertea G."/>
            <person name="Qi P."/>
            <person name="Bennetzen J.L."/>
            <person name="Dai X."/>
            <person name="Dawson M.W."/>
            <person name="Muller H.G."/>
            <person name="Kugler K."/>
            <person name="Rivarola-Duarte L."/>
            <person name="Spannagl M."/>
            <person name="Mayer K.F.X."/>
            <person name="Lu F.H."/>
            <person name="Bevan M.W."/>
            <person name="Leroy P."/>
            <person name="Li P."/>
            <person name="You F.M."/>
            <person name="Sun Q."/>
            <person name="Liu Z."/>
            <person name="Lyons E."/>
            <person name="Wicker T."/>
            <person name="Salzberg S.L."/>
            <person name="Devos K.M."/>
            <person name="Dvorak J."/>
        </authorList>
    </citation>
    <scope>NUCLEOTIDE SEQUENCE [LARGE SCALE GENOMIC DNA]</scope>
    <source>
        <strain evidence="1">cv. AL8/78</strain>
    </source>
</reference>
<organism evidence="1 2">
    <name type="scientific">Aegilops tauschii subsp. strangulata</name>
    <name type="common">Goatgrass</name>
    <dbReference type="NCBI Taxonomy" id="200361"/>
    <lineage>
        <taxon>Eukaryota</taxon>
        <taxon>Viridiplantae</taxon>
        <taxon>Streptophyta</taxon>
        <taxon>Embryophyta</taxon>
        <taxon>Tracheophyta</taxon>
        <taxon>Spermatophyta</taxon>
        <taxon>Magnoliopsida</taxon>
        <taxon>Liliopsida</taxon>
        <taxon>Poales</taxon>
        <taxon>Poaceae</taxon>
        <taxon>BOP clade</taxon>
        <taxon>Pooideae</taxon>
        <taxon>Triticodae</taxon>
        <taxon>Triticeae</taxon>
        <taxon>Triticinae</taxon>
        <taxon>Aegilops</taxon>
    </lineage>
</organism>
<name>A0A453JZA0_AEGTS</name>
<protein>
    <submittedName>
        <fullName evidence="1">Uncharacterized protein</fullName>
    </submittedName>
</protein>
<reference evidence="1" key="5">
    <citation type="journal article" date="2021" name="G3 (Bethesda)">
        <title>Aegilops tauschii genome assembly Aet v5.0 features greater sequence contiguity and improved annotation.</title>
        <authorList>
            <person name="Wang L."/>
            <person name="Zhu T."/>
            <person name="Rodriguez J.C."/>
            <person name="Deal K.R."/>
            <person name="Dubcovsky J."/>
            <person name="McGuire P.E."/>
            <person name="Lux T."/>
            <person name="Spannagl M."/>
            <person name="Mayer K.F.X."/>
            <person name="Baldrich P."/>
            <person name="Meyers B.C."/>
            <person name="Huo N."/>
            <person name="Gu Y.Q."/>
            <person name="Zhou H."/>
            <person name="Devos K.M."/>
            <person name="Bennetzen J.L."/>
            <person name="Unver T."/>
            <person name="Budak H."/>
            <person name="Gulick P.J."/>
            <person name="Galiba G."/>
            <person name="Kalapos B."/>
            <person name="Nelson D.R."/>
            <person name="Li P."/>
            <person name="You F.M."/>
            <person name="Luo M.C."/>
            <person name="Dvorak J."/>
        </authorList>
    </citation>
    <scope>NUCLEOTIDE SEQUENCE [LARGE SCALE GENOMIC DNA]</scope>
    <source>
        <strain evidence="1">cv. AL8/78</strain>
    </source>
</reference>
<reference evidence="2" key="2">
    <citation type="journal article" date="2017" name="Nat. Plants">
        <title>The Aegilops tauschii genome reveals multiple impacts of transposons.</title>
        <authorList>
            <person name="Zhao G."/>
            <person name="Zou C."/>
            <person name="Li K."/>
            <person name="Wang K."/>
            <person name="Li T."/>
            <person name="Gao L."/>
            <person name="Zhang X."/>
            <person name="Wang H."/>
            <person name="Yang Z."/>
            <person name="Liu X."/>
            <person name="Jiang W."/>
            <person name="Mao L."/>
            <person name="Kong X."/>
            <person name="Jiao Y."/>
            <person name="Jia J."/>
        </authorList>
    </citation>
    <scope>NUCLEOTIDE SEQUENCE [LARGE SCALE GENOMIC DNA]</scope>
    <source>
        <strain evidence="2">cv. AL8/78</strain>
    </source>
</reference>
<proteinExistence type="predicted"/>
<evidence type="ECO:0000313" key="2">
    <source>
        <dbReference type="Proteomes" id="UP000015105"/>
    </source>
</evidence>
<dbReference type="EnsemblPlants" id="AET5Gv20244400.16">
    <property type="protein sequence ID" value="AET5Gv20244400.16"/>
    <property type="gene ID" value="AET5Gv20244400"/>
</dbReference>
<dbReference type="AlphaFoldDB" id="A0A453JZA0"/>
<accession>A0A453JZA0</accession>